<evidence type="ECO:0008006" key="4">
    <source>
        <dbReference type="Google" id="ProtNLM"/>
    </source>
</evidence>
<feature type="chain" id="PRO_5045787024" description="Secreted protein" evidence="1">
    <location>
        <begin position="29"/>
        <end position="168"/>
    </location>
</feature>
<evidence type="ECO:0000313" key="2">
    <source>
        <dbReference type="EMBL" id="GGY26938.1"/>
    </source>
</evidence>
<feature type="signal peptide" evidence="1">
    <location>
        <begin position="1"/>
        <end position="28"/>
    </location>
</feature>
<keyword evidence="1" id="KW-0732">Signal</keyword>
<evidence type="ECO:0000313" key="3">
    <source>
        <dbReference type="Proteomes" id="UP000653308"/>
    </source>
</evidence>
<reference evidence="3" key="1">
    <citation type="journal article" date="2019" name="Int. J. Syst. Evol. Microbiol.">
        <title>The Global Catalogue of Microorganisms (GCM) 10K type strain sequencing project: providing services to taxonomists for standard genome sequencing and annotation.</title>
        <authorList>
            <consortium name="The Broad Institute Genomics Platform"/>
            <consortium name="The Broad Institute Genome Sequencing Center for Infectious Disease"/>
            <person name="Wu L."/>
            <person name="Ma J."/>
        </authorList>
    </citation>
    <scope>NUCLEOTIDE SEQUENCE [LARGE SCALE GENOMIC DNA]</scope>
    <source>
        <strain evidence="3">JCM 4957</strain>
    </source>
</reference>
<accession>A0ABQ2ZYY4</accession>
<dbReference type="EMBL" id="BMWE01000010">
    <property type="protein sequence ID" value="GGY26938.1"/>
    <property type="molecule type" value="Genomic_DNA"/>
</dbReference>
<comment type="caution">
    <text evidence="2">The sequence shown here is derived from an EMBL/GenBank/DDBJ whole genome shotgun (WGS) entry which is preliminary data.</text>
</comment>
<name>A0ABQ2ZYY4_9ACTN</name>
<evidence type="ECO:0000256" key="1">
    <source>
        <dbReference type="SAM" id="SignalP"/>
    </source>
</evidence>
<protein>
    <recommendedName>
        <fullName evidence="4">Secreted protein</fullName>
    </recommendedName>
</protein>
<dbReference type="Proteomes" id="UP000653308">
    <property type="component" value="Unassembled WGS sequence"/>
</dbReference>
<keyword evidence="3" id="KW-1185">Reference proteome</keyword>
<gene>
    <name evidence="2" type="ORF">GCM10010384_37540</name>
</gene>
<proteinExistence type="predicted"/>
<organism evidence="2 3">
    <name type="scientific">Streptomyces djakartensis</name>
    <dbReference type="NCBI Taxonomy" id="68193"/>
    <lineage>
        <taxon>Bacteria</taxon>
        <taxon>Bacillati</taxon>
        <taxon>Actinomycetota</taxon>
        <taxon>Actinomycetes</taxon>
        <taxon>Kitasatosporales</taxon>
        <taxon>Streptomycetaceae</taxon>
        <taxon>Streptomyces</taxon>
    </lineage>
</organism>
<sequence length="168" mass="17509">MPFRARKLAASVIAAACVTLAGISVAFADDPPQPPPASIPPVAVENYEYPGADRILAEKGIKLKRGDGHIVLAECDQAAQQIRVMTVEDASAGRRGTYCFKAVGKTGRLTLELPRVFAVEAPDHPVSADLTADGRTTTVNVPKGGFESVGEGTVGGARSVLVELRVTG</sequence>